<keyword evidence="1" id="KW-0175">Coiled coil</keyword>
<evidence type="ECO:0000313" key="3">
    <source>
        <dbReference type="EMBL" id="CAF1649491.1"/>
    </source>
</evidence>
<dbReference type="EMBL" id="CAJNOV010004248">
    <property type="protein sequence ID" value="CAF1167369.1"/>
    <property type="molecule type" value="Genomic_DNA"/>
</dbReference>
<feature type="coiled-coil region" evidence="1">
    <location>
        <begin position="96"/>
        <end position="154"/>
    </location>
</feature>
<dbReference type="AlphaFoldDB" id="A0A814U583"/>
<evidence type="ECO:0000313" key="4">
    <source>
        <dbReference type="Proteomes" id="UP000663855"/>
    </source>
</evidence>
<organism evidence="2 4">
    <name type="scientific">Rotaria magnacalcarata</name>
    <dbReference type="NCBI Taxonomy" id="392030"/>
    <lineage>
        <taxon>Eukaryota</taxon>
        <taxon>Metazoa</taxon>
        <taxon>Spiralia</taxon>
        <taxon>Gnathifera</taxon>
        <taxon>Rotifera</taxon>
        <taxon>Eurotatoria</taxon>
        <taxon>Bdelloidea</taxon>
        <taxon>Philodinida</taxon>
        <taxon>Philodinidae</taxon>
        <taxon>Rotaria</taxon>
    </lineage>
</organism>
<name>A0A814U583_9BILA</name>
<comment type="caution">
    <text evidence="2">The sequence shown here is derived from an EMBL/GenBank/DDBJ whole genome shotgun (WGS) entry which is preliminary data.</text>
</comment>
<sequence>MKRLTSILKKEKTNPPTISRRTQLKPGEVWQNQTPTSLHEQRKHTTFTFLLHREADNKLILQSKMCRSLAPSSTSNDLRATLDEIVDEKYQKYQQLKILEKEEQRIVDEKKKIQDKKKMIEEYKKKIQEEEMMVQEDEKNIILAKKKLEDEKKRSLKMKKSEAD</sequence>
<evidence type="ECO:0000313" key="2">
    <source>
        <dbReference type="EMBL" id="CAF1167369.1"/>
    </source>
</evidence>
<evidence type="ECO:0000256" key="1">
    <source>
        <dbReference type="SAM" id="Coils"/>
    </source>
</evidence>
<proteinExistence type="predicted"/>
<dbReference type="EMBL" id="CAJNOW010016356">
    <property type="protein sequence ID" value="CAF1649491.1"/>
    <property type="molecule type" value="Genomic_DNA"/>
</dbReference>
<dbReference type="Proteomes" id="UP000663834">
    <property type="component" value="Unassembled WGS sequence"/>
</dbReference>
<dbReference type="Proteomes" id="UP000663855">
    <property type="component" value="Unassembled WGS sequence"/>
</dbReference>
<protein>
    <submittedName>
        <fullName evidence="2">Uncharacterized protein</fullName>
    </submittedName>
</protein>
<accession>A0A814U583</accession>
<reference evidence="2" key="1">
    <citation type="submission" date="2021-02" db="EMBL/GenBank/DDBJ databases">
        <authorList>
            <person name="Nowell W R."/>
        </authorList>
    </citation>
    <scope>NUCLEOTIDE SEQUENCE</scope>
</reference>
<dbReference type="OrthoDB" id="10064230at2759"/>
<gene>
    <name evidence="2" type="ORF">CJN711_LOCUS10322</name>
    <name evidence="3" type="ORF">KQP761_LOCUS29684</name>
</gene>